<keyword evidence="2" id="KW-0677">Repeat</keyword>
<dbReference type="InterPro" id="IPR011459">
    <property type="entry name" value="DUF1565"/>
</dbReference>
<dbReference type="PANTHER" id="PTHR22990">
    <property type="entry name" value="F-BOX ONLY PROTEIN"/>
    <property type="match status" value="1"/>
</dbReference>
<dbReference type="InterPro" id="IPR006626">
    <property type="entry name" value="PbH1"/>
</dbReference>
<sequence length="557" mass="58579">MRNNIVRSKHIFTSVVRLGLATSALLWIHPIVLAAPAADRSHTTDTNPNTLRAEINQIFVNPNSGNDTAKGTEQAPLKTITRALQVASEGTTIILAPAQYSTATGEVFPLQLKTGVTLKGNPESRGQGILIQGGGAYMSRTAASQNVAIVGANGATLTGVTVTNSNRRGYGLWIESTNTTVTQNTFTGSTHDGISVNGTGTPTIRENTFVQNGANGLSIFGSAKPQVQSNQFERTGFGINIAQEAAPMVVSNRIRYNTDGIVVQGAARPILRQNQIEGNQRSGLVTIANARPDLGNSSEPGGNIFTNNREYDINAEASKEIIAAVGNQLSPTRVAGRIELRGVINASTPNTGTPTPVSTRPPAPSNPRPLLTNRTTRTPENPSPTIPASTSTSIPVPTPSAPINIPVPAPQTPSAPPPQRTAAPPAGSRGDTLPVLLPVPSQMPPVGNTGGNSPVIVSQTPQPPGSPPPPPAGTRQVGRTPQSGRPNEPQLRYRVTVDAPNARIQGRVRDLVPEAFRTILNGQVVMQVGVFTDWDNANQIVQMLSRNGITAELQNLP</sequence>
<dbReference type="Gene3D" id="2.160.20.10">
    <property type="entry name" value="Single-stranded right-handed beta-helix, Pectin lyase-like"/>
    <property type="match status" value="1"/>
</dbReference>
<dbReference type="EMBL" id="DSPX01000095">
    <property type="protein sequence ID" value="HGG00912.1"/>
    <property type="molecule type" value="Genomic_DNA"/>
</dbReference>
<dbReference type="InterPro" id="IPR012334">
    <property type="entry name" value="Pectin_lyas_fold"/>
</dbReference>
<dbReference type="Pfam" id="PF07602">
    <property type="entry name" value="DUF1565"/>
    <property type="match status" value="1"/>
</dbReference>
<dbReference type="InterPro" id="IPR011050">
    <property type="entry name" value="Pectin_lyase_fold/virulence"/>
</dbReference>
<feature type="domain" description="DUF1565" evidence="6">
    <location>
        <begin position="64"/>
        <end position="333"/>
    </location>
</feature>
<dbReference type="AlphaFoldDB" id="A0A7C3VGM2"/>
<evidence type="ECO:0000259" key="6">
    <source>
        <dbReference type="Pfam" id="PF07602"/>
    </source>
</evidence>
<dbReference type="NCBIfam" id="TIGR03804">
    <property type="entry name" value="para_beta_helix"/>
    <property type="match status" value="3"/>
</dbReference>
<feature type="compositionally biased region" description="Polar residues" evidence="4">
    <location>
        <begin position="345"/>
        <end position="358"/>
    </location>
</feature>
<dbReference type="PANTHER" id="PTHR22990:SF15">
    <property type="entry name" value="F-BOX ONLY PROTEIN 10"/>
    <property type="match status" value="1"/>
</dbReference>
<keyword evidence="5" id="KW-0732">Signal</keyword>
<feature type="compositionally biased region" description="Pro residues" evidence="4">
    <location>
        <begin position="396"/>
        <end position="419"/>
    </location>
</feature>
<evidence type="ECO:0000256" key="3">
    <source>
        <dbReference type="ARBA" id="ARBA00022786"/>
    </source>
</evidence>
<dbReference type="SUPFAM" id="SSF51126">
    <property type="entry name" value="Pectin lyase-like"/>
    <property type="match status" value="1"/>
</dbReference>
<keyword evidence="3" id="KW-0833">Ubl conjugation pathway</keyword>
<comment type="pathway">
    <text evidence="1">Protein modification; protein ubiquitination.</text>
</comment>
<feature type="compositionally biased region" description="Low complexity" evidence="4">
    <location>
        <begin position="386"/>
        <end position="395"/>
    </location>
</feature>
<evidence type="ECO:0000256" key="2">
    <source>
        <dbReference type="ARBA" id="ARBA00022737"/>
    </source>
</evidence>
<evidence type="ECO:0000313" key="7">
    <source>
        <dbReference type="EMBL" id="HGG00912.1"/>
    </source>
</evidence>
<reference evidence="7" key="1">
    <citation type="journal article" date="2020" name="mSystems">
        <title>Genome- and Community-Level Interaction Insights into Carbon Utilization and Element Cycling Functions of Hydrothermarchaeota in Hydrothermal Sediment.</title>
        <authorList>
            <person name="Zhou Z."/>
            <person name="Liu Y."/>
            <person name="Xu W."/>
            <person name="Pan J."/>
            <person name="Luo Z.H."/>
            <person name="Li M."/>
        </authorList>
    </citation>
    <scope>NUCLEOTIDE SEQUENCE [LARGE SCALE GENOMIC DNA]</scope>
    <source>
        <strain evidence="7">SpSt-374</strain>
    </source>
</reference>
<gene>
    <name evidence="7" type="ORF">ENR15_09740</name>
</gene>
<feature type="chain" id="PRO_5027574736" evidence="5">
    <location>
        <begin position="35"/>
        <end position="557"/>
    </location>
</feature>
<dbReference type="InterPro" id="IPR022441">
    <property type="entry name" value="Para_beta_helix_rpt-2"/>
</dbReference>
<evidence type="ECO:0000256" key="4">
    <source>
        <dbReference type="SAM" id="MobiDB-lite"/>
    </source>
</evidence>
<feature type="signal peptide" evidence="5">
    <location>
        <begin position="1"/>
        <end position="34"/>
    </location>
</feature>
<dbReference type="InterPro" id="IPR051550">
    <property type="entry name" value="SCF-Subunits/Alg-Epimerases"/>
</dbReference>
<evidence type="ECO:0000256" key="5">
    <source>
        <dbReference type="SAM" id="SignalP"/>
    </source>
</evidence>
<protein>
    <submittedName>
        <fullName evidence="7">DUF1565 domain-containing protein</fullName>
    </submittedName>
</protein>
<comment type="caution">
    <text evidence="7">The sequence shown here is derived from an EMBL/GenBank/DDBJ whole genome shotgun (WGS) entry which is preliminary data.</text>
</comment>
<accession>A0A7C3VGM2</accession>
<dbReference type="SMART" id="SM00710">
    <property type="entry name" value="PbH1"/>
    <property type="match status" value="6"/>
</dbReference>
<feature type="region of interest" description="Disordered" evidence="4">
    <location>
        <begin position="345"/>
        <end position="491"/>
    </location>
</feature>
<name>A0A7C3VGM2_9CYAN</name>
<feature type="compositionally biased region" description="Low complexity" evidence="4">
    <location>
        <begin position="368"/>
        <end position="380"/>
    </location>
</feature>
<evidence type="ECO:0000256" key="1">
    <source>
        <dbReference type="ARBA" id="ARBA00004906"/>
    </source>
</evidence>
<proteinExistence type="predicted"/>
<organism evidence="7">
    <name type="scientific">Planktothricoides sp. SpSt-374</name>
    <dbReference type="NCBI Taxonomy" id="2282167"/>
    <lineage>
        <taxon>Bacteria</taxon>
        <taxon>Bacillati</taxon>
        <taxon>Cyanobacteriota</taxon>
        <taxon>Cyanophyceae</taxon>
        <taxon>Oscillatoriophycideae</taxon>
        <taxon>Oscillatoriales</taxon>
        <taxon>Oscillatoriaceae</taxon>
        <taxon>Planktothricoides</taxon>
    </lineage>
</organism>
<feature type="compositionally biased region" description="Pro residues" evidence="4">
    <location>
        <begin position="461"/>
        <end position="472"/>
    </location>
</feature>